<reference evidence="1 2" key="1">
    <citation type="submission" date="2019-02" db="EMBL/GenBank/DDBJ databases">
        <title>Genome sequencing of the rare red list fungi Antrodiella citrinella (Flaviporus citrinellus).</title>
        <authorList>
            <person name="Buettner E."/>
            <person name="Kellner H."/>
        </authorList>
    </citation>
    <scope>NUCLEOTIDE SEQUENCE [LARGE SCALE GENOMIC DNA]</scope>
    <source>
        <strain evidence="1 2">DSM 108506</strain>
    </source>
</reference>
<dbReference type="PANTHER" id="PTHR33050">
    <property type="entry name" value="REVERSE TRANSCRIPTASE DOMAIN-CONTAINING PROTEIN"/>
    <property type="match status" value="1"/>
</dbReference>
<dbReference type="InterPro" id="IPR052055">
    <property type="entry name" value="Hepadnavirus_pol/RT"/>
</dbReference>
<organism evidence="1 2">
    <name type="scientific">Antrodiella citrinella</name>
    <dbReference type="NCBI Taxonomy" id="2447956"/>
    <lineage>
        <taxon>Eukaryota</taxon>
        <taxon>Fungi</taxon>
        <taxon>Dikarya</taxon>
        <taxon>Basidiomycota</taxon>
        <taxon>Agaricomycotina</taxon>
        <taxon>Agaricomycetes</taxon>
        <taxon>Polyporales</taxon>
        <taxon>Steccherinaceae</taxon>
        <taxon>Antrodiella</taxon>
    </lineage>
</organism>
<evidence type="ECO:0008006" key="3">
    <source>
        <dbReference type="Google" id="ProtNLM"/>
    </source>
</evidence>
<name>A0A4S4LY00_9APHY</name>
<protein>
    <recommendedName>
        <fullName evidence="3">Reverse transcriptase domain-containing protein</fullName>
    </recommendedName>
</protein>
<dbReference type="Proteomes" id="UP000308730">
    <property type="component" value="Unassembled WGS sequence"/>
</dbReference>
<dbReference type="EMBL" id="SGPM01000839">
    <property type="protein sequence ID" value="THH15240.1"/>
    <property type="molecule type" value="Genomic_DNA"/>
</dbReference>
<evidence type="ECO:0000313" key="1">
    <source>
        <dbReference type="EMBL" id="THH15240.1"/>
    </source>
</evidence>
<evidence type="ECO:0000313" key="2">
    <source>
        <dbReference type="Proteomes" id="UP000308730"/>
    </source>
</evidence>
<dbReference type="AlphaFoldDB" id="A0A4S4LY00"/>
<dbReference type="OrthoDB" id="3248529at2759"/>
<feature type="non-terminal residue" evidence="1">
    <location>
        <position position="382"/>
    </location>
</feature>
<proteinExistence type="predicted"/>
<dbReference type="InterPro" id="IPR043502">
    <property type="entry name" value="DNA/RNA_pol_sf"/>
</dbReference>
<dbReference type="SUPFAM" id="SSF56672">
    <property type="entry name" value="DNA/RNA polymerases"/>
    <property type="match status" value="1"/>
</dbReference>
<comment type="caution">
    <text evidence="1">The sequence shown here is derived from an EMBL/GenBank/DDBJ whole genome shotgun (WGS) entry which is preliminary data.</text>
</comment>
<accession>A0A4S4LY00</accession>
<keyword evidence="2" id="KW-1185">Reference proteome</keyword>
<dbReference type="PANTHER" id="PTHR33050:SF7">
    <property type="entry name" value="RIBONUCLEASE H"/>
    <property type="match status" value="1"/>
</dbReference>
<sequence>MEDYATKEELAGRYSAPFNFDLLSGMYSMPIHAVPKPHSDKLRLINNHSAGPHSLNSFIDKDDVGMRPDNVQDLGRNLLFLRQELGDIPLWLFKSDVSGAYRLIPMHPLWQLKQVVTINGLRRVDHCMCFGSRGSPDIWCSFMSLVLWIAIHIKYIELLLAYMDDAFSFDTNMTLVHYPRYNTYLPDKQVRLLLLWDELGIPHDPAKQLFGRTLTIIGYHVDPTSMTISLPSESSDALVSAIHHFLEDCDSHRRQPLRRWQKLVGWINWGLNVQPLARPALQSCYAKLQGKQHAHAGVTINRSVRRDLQWIAALFSNRDGVHVLTSRCWSPFAADLTIYCDASLTGMGFWCPQLQQGFAADNPPPPPGIPTESNIFWFEALT</sequence>
<gene>
    <name evidence="1" type="ORF">EUX98_g9495</name>
</gene>